<dbReference type="SUPFAM" id="SSF51621">
    <property type="entry name" value="Phosphoenolpyruvate/pyruvate domain"/>
    <property type="match status" value="1"/>
</dbReference>
<keyword evidence="7" id="KW-0456">Lyase</keyword>
<feature type="binding site" evidence="5">
    <location>
        <position position="131"/>
    </location>
    <ligand>
        <name>Mg(2+)</name>
        <dbReference type="ChEBI" id="CHEBI:18420"/>
    </ligand>
</feature>
<accession>A0A417XUB9</accession>
<dbReference type="InterPro" id="IPR011206">
    <property type="entry name" value="Citrate_lyase_beta/mcl1/mcl2"/>
</dbReference>
<dbReference type="InterPro" id="IPR005000">
    <property type="entry name" value="Aldolase/citrate-lyase_domain"/>
</dbReference>
<keyword evidence="8" id="KW-1185">Reference proteome</keyword>
<dbReference type="GO" id="GO:0016829">
    <property type="term" value="F:lyase activity"/>
    <property type="evidence" value="ECO:0007669"/>
    <property type="project" value="UniProtKB-KW"/>
</dbReference>
<dbReference type="Gene3D" id="3.20.20.60">
    <property type="entry name" value="Phosphoenolpyruvate-binding domains"/>
    <property type="match status" value="1"/>
</dbReference>
<dbReference type="GO" id="GO:0000287">
    <property type="term" value="F:magnesium ion binding"/>
    <property type="evidence" value="ECO:0007669"/>
    <property type="project" value="TreeGrafter"/>
</dbReference>
<dbReference type="GO" id="GO:0006107">
    <property type="term" value="P:oxaloacetate metabolic process"/>
    <property type="evidence" value="ECO:0007669"/>
    <property type="project" value="TreeGrafter"/>
</dbReference>
<evidence type="ECO:0000313" key="8">
    <source>
        <dbReference type="Proteomes" id="UP000283644"/>
    </source>
</evidence>
<evidence type="ECO:0000256" key="3">
    <source>
        <dbReference type="ARBA" id="ARBA00022842"/>
    </source>
</evidence>
<comment type="caution">
    <text evidence="7">The sequence shown here is derived from an EMBL/GenBank/DDBJ whole genome shotgun (WGS) entry which is preliminary data.</text>
</comment>
<dbReference type="InterPro" id="IPR040442">
    <property type="entry name" value="Pyrv_kinase-like_dom_sf"/>
</dbReference>
<dbReference type="AlphaFoldDB" id="A0A417XUB9"/>
<dbReference type="PANTHER" id="PTHR32308:SF10">
    <property type="entry name" value="CITRATE LYASE SUBUNIT BETA"/>
    <property type="match status" value="1"/>
</dbReference>
<evidence type="ECO:0000256" key="1">
    <source>
        <dbReference type="ARBA" id="ARBA00001946"/>
    </source>
</evidence>
<dbReference type="Pfam" id="PF03328">
    <property type="entry name" value="HpcH_HpaI"/>
    <property type="match status" value="1"/>
</dbReference>
<reference evidence="7 8" key="1">
    <citation type="submission" date="2018-09" db="EMBL/GenBank/DDBJ databases">
        <title>Genome sequencing of Nocardioides immobilis CCTCC AB 2017083 for comparison to Nocardioides silvaticus.</title>
        <authorList>
            <person name="Li C."/>
            <person name="Wang G."/>
        </authorList>
    </citation>
    <scope>NUCLEOTIDE SEQUENCE [LARGE SCALE GENOMIC DNA]</scope>
    <source>
        <strain evidence="7 8">CCTCC AB 2017083</strain>
    </source>
</reference>
<feature type="binding site" evidence="4">
    <location>
        <position position="131"/>
    </location>
    <ligand>
        <name>substrate</name>
    </ligand>
</feature>
<feature type="binding site" evidence="5">
    <location>
        <position position="161"/>
    </location>
    <ligand>
        <name>Mg(2+)</name>
        <dbReference type="ChEBI" id="CHEBI:18420"/>
    </ligand>
</feature>
<dbReference type="Proteomes" id="UP000283644">
    <property type="component" value="Unassembled WGS sequence"/>
</dbReference>
<feature type="domain" description="HpcH/HpaI aldolase/citrate lyase" evidence="6">
    <location>
        <begin position="5"/>
        <end position="230"/>
    </location>
</feature>
<proteinExistence type="predicted"/>
<sequence>MKPLRSVLFVPGHRGAWVEKAIATGVDGLIMDLEDSVPEDLKSDARAEVARSLARLSESRTEAGIYVRVNALDTGLTGDDIEAVVVPGLDGLSLPKTFGPEDIIRYDALVTHFELKNGVEPGSIEFICNLETAEAYATCEQIAVASPRVATLFAGTARDADVSRSIGFQFSPGGEETLYLRSRAVLAARAAGLEFPLVGVWQDLADPDGARRFSEQNRALGFRGQVLIHPSHVDVANEVFSPSEFEIDFYSGMITAFDEAVAGGAAAVVYEGMHVDYAHIKTARDVLAYAANFDKN</sequence>
<organism evidence="7 8">
    <name type="scientific">Nocardioides immobilis</name>
    <dbReference type="NCBI Taxonomy" id="2049295"/>
    <lineage>
        <taxon>Bacteria</taxon>
        <taxon>Bacillati</taxon>
        <taxon>Actinomycetota</taxon>
        <taxon>Actinomycetes</taxon>
        <taxon>Propionibacteriales</taxon>
        <taxon>Nocardioidaceae</taxon>
        <taxon>Nocardioides</taxon>
    </lineage>
</organism>
<keyword evidence="2 5" id="KW-0479">Metal-binding</keyword>
<dbReference type="EMBL" id="QXGH01000040">
    <property type="protein sequence ID" value="RHW23807.1"/>
    <property type="molecule type" value="Genomic_DNA"/>
</dbReference>
<dbReference type="OrthoDB" id="5172636at2"/>
<feature type="binding site" evidence="4">
    <location>
        <position position="68"/>
    </location>
    <ligand>
        <name>substrate</name>
    </ligand>
</feature>
<keyword evidence="3 5" id="KW-0460">Magnesium</keyword>
<comment type="cofactor">
    <cofactor evidence="1">
        <name>Mg(2+)</name>
        <dbReference type="ChEBI" id="CHEBI:18420"/>
    </cofactor>
</comment>
<evidence type="ECO:0000313" key="7">
    <source>
        <dbReference type="EMBL" id="RHW23807.1"/>
    </source>
</evidence>
<evidence type="ECO:0000259" key="6">
    <source>
        <dbReference type="Pfam" id="PF03328"/>
    </source>
</evidence>
<dbReference type="PIRSF" id="PIRSF015582">
    <property type="entry name" value="Cit_lyase_B"/>
    <property type="match status" value="1"/>
</dbReference>
<name>A0A417XUB9_9ACTN</name>
<gene>
    <name evidence="7" type="ORF">D0Z08_27905</name>
</gene>
<protein>
    <submittedName>
        <fullName evidence="7">CoA ester lyase</fullName>
    </submittedName>
</protein>
<dbReference type="PANTHER" id="PTHR32308">
    <property type="entry name" value="LYASE BETA SUBUNIT, PUTATIVE (AFU_ORTHOLOGUE AFUA_4G13030)-RELATED"/>
    <property type="match status" value="1"/>
</dbReference>
<evidence type="ECO:0000256" key="5">
    <source>
        <dbReference type="PIRSR" id="PIRSR015582-2"/>
    </source>
</evidence>
<evidence type="ECO:0000256" key="4">
    <source>
        <dbReference type="PIRSR" id="PIRSR015582-1"/>
    </source>
</evidence>
<evidence type="ECO:0000256" key="2">
    <source>
        <dbReference type="ARBA" id="ARBA00022723"/>
    </source>
</evidence>
<dbReference type="InterPro" id="IPR015813">
    <property type="entry name" value="Pyrv/PenolPyrv_kinase-like_dom"/>
</dbReference>